<dbReference type="InterPro" id="IPR018506">
    <property type="entry name" value="Cyt_B5_heme-BS"/>
</dbReference>
<dbReference type="GO" id="GO:0004128">
    <property type="term" value="F:cytochrome-b5 reductase activity, acting on NAD(P)H"/>
    <property type="evidence" value="ECO:0007669"/>
    <property type="project" value="TreeGrafter"/>
</dbReference>
<dbReference type="GO" id="GO:0046872">
    <property type="term" value="F:metal ion binding"/>
    <property type="evidence" value="ECO:0007669"/>
    <property type="project" value="UniProtKB-UniRule"/>
</dbReference>
<feature type="region of interest" description="Disordered" evidence="5">
    <location>
        <begin position="61"/>
        <end position="152"/>
    </location>
</feature>
<keyword evidence="2 4" id="KW-0479">Metal-binding</keyword>
<feature type="region of interest" description="Disordered" evidence="5">
    <location>
        <begin position="174"/>
        <end position="216"/>
    </location>
</feature>
<feature type="signal peptide" evidence="6">
    <location>
        <begin position="1"/>
        <end position="25"/>
    </location>
</feature>
<dbReference type="GO" id="GO:0020037">
    <property type="term" value="F:heme binding"/>
    <property type="evidence" value="ECO:0007669"/>
    <property type="project" value="UniProtKB-UniRule"/>
</dbReference>
<reference evidence="8" key="1">
    <citation type="journal article" date="2020" name="Stud. Mycol.">
        <title>101 Dothideomycetes genomes: a test case for predicting lifestyles and emergence of pathogens.</title>
        <authorList>
            <person name="Haridas S."/>
            <person name="Albert R."/>
            <person name="Binder M."/>
            <person name="Bloem J."/>
            <person name="Labutti K."/>
            <person name="Salamov A."/>
            <person name="Andreopoulos B."/>
            <person name="Baker S."/>
            <person name="Barry K."/>
            <person name="Bills G."/>
            <person name="Bluhm B."/>
            <person name="Cannon C."/>
            <person name="Castanera R."/>
            <person name="Culley D."/>
            <person name="Daum C."/>
            <person name="Ezra D."/>
            <person name="Gonzalez J."/>
            <person name="Henrissat B."/>
            <person name="Kuo A."/>
            <person name="Liang C."/>
            <person name="Lipzen A."/>
            <person name="Lutzoni F."/>
            <person name="Magnuson J."/>
            <person name="Mondo S."/>
            <person name="Nolan M."/>
            <person name="Ohm R."/>
            <person name="Pangilinan J."/>
            <person name="Park H.-J."/>
            <person name="Ramirez L."/>
            <person name="Alfaro M."/>
            <person name="Sun H."/>
            <person name="Tritt A."/>
            <person name="Yoshinaga Y."/>
            <person name="Zwiers L.-H."/>
            <person name="Turgeon B."/>
            <person name="Goodwin S."/>
            <person name="Spatafora J."/>
            <person name="Crous P."/>
            <person name="Grigoriev I."/>
        </authorList>
    </citation>
    <scope>NUCLEOTIDE SEQUENCE</scope>
    <source>
        <strain evidence="8">CBS 110217</strain>
    </source>
</reference>
<dbReference type="InterPro" id="IPR051872">
    <property type="entry name" value="Cytochrome_b5/Flavoprotein_Rdt"/>
</dbReference>
<dbReference type="FunFam" id="3.10.120.10:FF:000001">
    <property type="entry name" value="Cytochrome b5 reductase 4"/>
    <property type="match status" value="1"/>
</dbReference>
<evidence type="ECO:0000256" key="3">
    <source>
        <dbReference type="ARBA" id="ARBA00023004"/>
    </source>
</evidence>
<dbReference type="EMBL" id="ML978161">
    <property type="protein sequence ID" value="KAF2034364.1"/>
    <property type="molecule type" value="Genomic_DNA"/>
</dbReference>
<keyword evidence="9" id="KW-1185">Reference proteome</keyword>
<dbReference type="InterPro" id="IPR036400">
    <property type="entry name" value="Cyt_B5-like_heme/steroid_sf"/>
</dbReference>
<dbReference type="PANTHER" id="PTHR46237:SF1">
    <property type="entry name" value="CYTOCHROME B5 REDUCTASE 4"/>
    <property type="match status" value="1"/>
</dbReference>
<feature type="chain" id="PRO_5040387345" description="Cytochrome b5 heme-binding domain-containing protein" evidence="6">
    <location>
        <begin position="26"/>
        <end position="349"/>
    </location>
</feature>
<sequence length="349" mass="37551">MLVAVSIFALSLSLLFYHHPPSTWQSWYARINDGTSSAPQDKIQQNDEDRDVQDKRIQIELQEQHSSGVKEDAVAEASPHTTPKAVPANTKDVPAVPTFTLEAHQSSDEEDDEDNLPPASFPALNSAQRAGGRHSTSSMAPPPRPNGASLMAPPAKLATTSLMPPPRVAASNLRALPTSSQSMRVPSTSSLPNRGPIPNRGPPMSNGSLSLPSGRPTVQTPNARGKVLLSPGHSPLDWATLQKSAKNLSGVDTLMRVTPVMLKEKNGRKGKPAWSSYQGKVYNISPYLPFHPGGEGELRRAAGKDGTKLFMEVHPWVNWENMLGECMVGILVSEEQAPSPLGGSLDDMD</sequence>
<evidence type="ECO:0000256" key="6">
    <source>
        <dbReference type="SAM" id="SignalP"/>
    </source>
</evidence>
<comment type="similarity">
    <text evidence="4">Belongs to the cytochrome b5 family.</text>
</comment>
<dbReference type="PANTHER" id="PTHR46237">
    <property type="entry name" value="CYTOCHROME B5 REDUCTASE 4 FAMILY MEMBER"/>
    <property type="match status" value="1"/>
</dbReference>
<feature type="compositionally biased region" description="Polar residues" evidence="5">
    <location>
        <begin position="177"/>
        <end position="191"/>
    </location>
</feature>
<evidence type="ECO:0000256" key="5">
    <source>
        <dbReference type="SAM" id="MobiDB-lite"/>
    </source>
</evidence>
<keyword evidence="3 4" id="KW-0408">Iron</keyword>
<dbReference type="Proteomes" id="UP000799777">
    <property type="component" value="Unassembled WGS sequence"/>
</dbReference>
<evidence type="ECO:0000313" key="9">
    <source>
        <dbReference type="Proteomes" id="UP000799777"/>
    </source>
</evidence>
<feature type="domain" description="Cytochrome b5 heme-binding" evidence="7">
    <location>
        <begin position="254"/>
        <end position="332"/>
    </location>
</feature>
<accession>A0A9P4LT34</accession>
<dbReference type="InterPro" id="IPR001199">
    <property type="entry name" value="Cyt_B5-like_heme/steroid-bd"/>
</dbReference>
<dbReference type="PROSITE" id="PS50255">
    <property type="entry name" value="CYTOCHROME_B5_2"/>
    <property type="match status" value="1"/>
</dbReference>
<feature type="compositionally biased region" description="Polar residues" evidence="5">
    <location>
        <begin position="205"/>
        <end position="216"/>
    </location>
</feature>
<dbReference type="GO" id="GO:0005737">
    <property type="term" value="C:cytoplasm"/>
    <property type="evidence" value="ECO:0007669"/>
    <property type="project" value="TreeGrafter"/>
</dbReference>
<dbReference type="AlphaFoldDB" id="A0A9P4LT34"/>
<evidence type="ECO:0000256" key="1">
    <source>
        <dbReference type="ARBA" id="ARBA00022617"/>
    </source>
</evidence>
<keyword evidence="1 4" id="KW-0349">Heme</keyword>
<protein>
    <recommendedName>
        <fullName evidence="7">Cytochrome b5 heme-binding domain-containing protein</fullName>
    </recommendedName>
</protein>
<organism evidence="8 9">
    <name type="scientific">Setomelanomma holmii</name>
    <dbReference type="NCBI Taxonomy" id="210430"/>
    <lineage>
        <taxon>Eukaryota</taxon>
        <taxon>Fungi</taxon>
        <taxon>Dikarya</taxon>
        <taxon>Ascomycota</taxon>
        <taxon>Pezizomycotina</taxon>
        <taxon>Dothideomycetes</taxon>
        <taxon>Pleosporomycetidae</taxon>
        <taxon>Pleosporales</taxon>
        <taxon>Pleosporineae</taxon>
        <taxon>Phaeosphaeriaceae</taxon>
        <taxon>Setomelanomma</taxon>
    </lineage>
</organism>
<dbReference type="Pfam" id="PF00173">
    <property type="entry name" value="Cyt-b5"/>
    <property type="match status" value="1"/>
</dbReference>
<dbReference type="Gene3D" id="3.10.120.10">
    <property type="entry name" value="Cytochrome b5-like heme/steroid binding domain"/>
    <property type="match status" value="1"/>
</dbReference>
<name>A0A9P4LT34_9PLEO</name>
<comment type="caution">
    <text evidence="8">The sequence shown here is derived from an EMBL/GenBank/DDBJ whole genome shotgun (WGS) entry which is preliminary data.</text>
</comment>
<keyword evidence="6" id="KW-0732">Signal</keyword>
<gene>
    <name evidence="8" type="ORF">EK21DRAFT_85411</name>
</gene>
<evidence type="ECO:0000313" key="8">
    <source>
        <dbReference type="EMBL" id="KAF2034364.1"/>
    </source>
</evidence>
<evidence type="ECO:0000256" key="2">
    <source>
        <dbReference type="ARBA" id="ARBA00022723"/>
    </source>
</evidence>
<dbReference type="OrthoDB" id="432299at2759"/>
<evidence type="ECO:0000259" key="7">
    <source>
        <dbReference type="PROSITE" id="PS50255"/>
    </source>
</evidence>
<dbReference type="SUPFAM" id="SSF55856">
    <property type="entry name" value="Cytochrome b5-like heme/steroid binding domain"/>
    <property type="match status" value="1"/>
</dbReference>
<feature type="compositionally biased region" description="Polar residues" evidence="5">
    <location>
        <begin position="123"/>
        <end position="139"/>
    </location>
</feature>
<proteinExistence type="inferred from homology"/>
<evidence type="ECO:0000256" key="4">
    <source>
        <dbReference type="RuleBase" id="RU362121"/>
    </source>
</evidence>
<dbReference type="SMART" id="SM01117">
    <property type="entry name" value="Cyt-b5"/>
    <property type="match status" value="1"/>
</dbReference>
<dbReference type="PROSITE" id="PS00191">
    <property type="entry name" value="CYTOCHROME_B5_1"/>
    <property type="match status" value="1"/>
</dbReference>